<dbReference type="GO" id="GO:0020037">
    <property type="term" value="F:heme binding"/>
    <property type="evidence" value="ECO:0007669"/>
    <property type="project" value="InterPro"/>
</dbReference>
<gene>
    <name evidence="11" type="ORF">RCOM_1499690</name>
</gene>
<evidence type="ECO:0000256" key="3">
    <source>
        <dbReference type="ARBA" id="ARBA00022617"/>
    </source>
</evidence>
<dbReference type="PROSITE" id="PS00086">
    <property type="entry name" value="CYTOCHROME_P450"/>
    <property type="match status" value="1"/>
</dbReference>
<feature type="binding site" description="axial binding residue" evidence="8">
    <location>
        <position position="429"/>
    </location>
    <ligand>
        <name>heme</name>
        <dbReference type="ChEBI" id="CHEBI:30413"/>
    </ligand>
    <ligandPart>
        <name>Fe</name>
        <dbReference type="ChEBI" id="CHEBI:18248"/>
    </ligandPart>
</feature>
<keyword evidence="3 8" id="KW-0349">Heme</keyword>
<proteinExistence type="inferred from homology"/>
<evidence type="ECO:0000313" key="12">
    <source>
        <dbReference type="Proteomes" id="UP000008311"/>
    </source>
</evidence>
<dbReference type="EC" id="1.14.13.88" evidence="11"/>
<sequence length="491" mass="55754">MSTTRVAATLVAAFLIIFWYSWLMNKSKTISPPLPPGPRGLPLVGNLPFVEPEFHRYFAKLSEIYGPIFKLQLGRKTCIVIGSNFLAKQILKGRDAIFANRDPPVVALAATYGGLDIAWRPNSEGWRKLRKVCVREMMSNTTRDACYMLRRRELRKMVKEVYEKVGSPVNIGEQIFLTILNIILSMLWGEALHDKDRNGIGVELQQAVLEIVELLGKPNISDLYAALAKLDLQGIESKINKLRQWFDTIFESVIADHNYVDQAKSKISKEFLQFLLEHMKQGDNKSTFSITELKALFMDIIVAGTDTTSTTVEWAMAEILKHPEVMAKIHEELERVVGNNNIVEESQLPELPYLEAVIKETLRLHPPIPLLIPHSPRCSFNVWEIQRNPDAWNDPLEFQPDRFLKEAGKSDYWGNDFNFLPFGSGRRVCAGIPLADRMVKHALATLLHSFDWKLEEGTELDLTEKFGIVLKKMTPLVCIPTAKLSTAESYC</sequence>
<dbReference type="FunFam" id="1.10.630.10:FF:000126">
    <property type="entry name" value="Predicted protein"/>
    <property type="match status" value="1"/>
</dbReference>
<name>B9R9P5_RICCO</name>
<dbReference type="EMBL" id="EQ973773">
    <property type="protein sequence ID" value="EEF51522.1"/>
    <property type="molecule type" value="Genomic_DNA"/>
</dbReference>
<dbReference type="Proteomes" id="UP000008311">
    <property type="component" value="Unassembled WGS sequence"/>
</dbReference>
<keyword evidence="10" id="KW-1133">Transmembrane helix</keyword>
<reference evidence="12" key="1">
    <citation type="journal article" date="2010" name="Nat. Biotechnol.">
        <title>Draft genome sequence of the oilseed species Ricinus communis.</title>
        <authorList>
            <person name="Chan A.P."/>
            <person name="Crabtree J."/>
            <person name="Zhao Q."/>
            <person name="Lorenzi H."/>
            <person name="Orvis J."/>
            <person name="Puiu D."/>
            <person name="Melake-Berhan A."/>
            <person name="Jones K.M."/>
            <person name="Redman J."/>
            <person name="Chen G."/>
            <person name="Cahoon E.B."/>
            <person name="Gedil M."/>
            <person name="Stanke M."/>
            <person name="Haas B.J."/>
            <person name="Wortman J.R."/>
            <person name="Fraser-Liggett C.M."/>
            <person name="Ravel J."/>
            <person name="Rabinowicz P.D."/>
        </authorList>
    </citation>
    <scope>NUCLEOTIDE SEQUENCE [LARGE SCALE GENOMIC DNA]</scope>
    <source>
        <strain evidence="12">cv. Hale</strain>
    </source>
</reference>
<organism evidence="11 12">
    <name type="scientific">Ricinus communis</name>
    <name type="common">Castor bean</name>
    <dbReference type="NCBI Taxonomy" id="3988"/>
    <lineage>
        <taxon>Eukaryota</taxon>
        <taxon>Viridiplantae</taxon>
        <taxon>Streptophyta</taxon>
        <taxon>Embryophyta</taxon>
        <taxon>Tracheophyta</taxon>
        <taxon>Spermatophyta</taxon>
        <taxon>Magnoliopsida</taxon>
        <taxon>eudicotyledons</taxon>
        <taxon>Gunneridae</taxon>
        <taxon>Pentapetalae</taxon>
        <taxon>rosids</taxon>
        <taxon>fabids</taxon>
        <taxon>Malpighiales</taxon>
        <taxon>Euphorbiaceae</taxon>
        <taxon>Acalyphoideae</taxon>
        <taxon>Acalypheae</taxon>
        <taxon>Ricinus</taxon>
    </lineage>
</organism>
<keyword evidence="6 8" id="KW-0408">Iron</keyword>
<protein>
    <submittedName>
        <fullName evidence="11">Cytochrome P450, putative</fullName>
        <ecNumber evidence="11">1.14.13.88</ecNumber>
    </submittedName>
</protein>
<evidence type="ECO:0000256" key="6">
    <source>
        <dbReference type="ARBA" id="ARBA00023004"/>
    </source>
</evidence>
<dbReference type="PRINTS" id="PR00385">
    <property type="entry name" value="P450"/>
</dbReference>
<evidence type="ECO:0000256" key="1">
    <source>
        <dbReference type="ARBA" id="ARBA00001971"/>
    </source>
</evidence>
<evidence type="ECO:0000256" key="7">
    <source>
        <dbReference type="ARBA" id="ARBA00023033"/>
    </source>
</evidence>
<dbReference type="InterPro" id="IPR002401">
    <property type="entry name" value="Cyt_P450_E_grp-I"/>
</dbReference>
<dbReference type="SUPFAM" id="SSF48264">
    <property type="entry name" value="Cytochrome P450"/>
    <property type="match status" value="1"/>
</dbReference>
<evidence type="ECO:0000256" key="4">
    <source>
        <dbReference type="ARBA" id="ARBA00022723"/>
    </source>
</evidence>
<keyword evidence="5 9" id="KW-0560">Oxidoreductase</keyword>
<dbReference type="PANTHER" id="PTHR47951:SF8">
    <property type="entry name" value="CYTOCHROME P450 93A2-LIKE"/>
    <property type="match status" value="1"/>
</dbReference>
<keyword evidence="12" id="KW-1185">Reference proteome</keyword>
<dbReference type="Pfam" id="PF00067">
    <property type="entry name" value="p450"/>
    <property type="match status" value="1"/>
</dbReference>
<keyword evidence="10" id="KW-0812">Transmembrane</keyword>
<keyword evidence="10" id="KW-0472">Membrane</keyword>
<evidence type="ECO:0000313" key="11">
    <source>
        <dbReference type="EMBL" id="EEF51522.1"/>
    </source>
</evidence>
<dbReference type="GO" id="GO:0005506">
    <property type="term" value="F:iron ion binding"/>
    <property type="evidence" value="ECO:0007669"/>
    <property type="project" value="InterPro"/>
</dbReference>
<evidence type="ECO:0000256" key="9">
    <source>
        <dbReference type="RuleBase" id="RU000461"/>
    </source>
</evidence>
<evidence type="ECO:0000256" key="8">
    <source>
        <dbReference type="PIRSR" id="PIRSR602401-1"/>
    </source>
</evidence>
<comment type="similarity">
    <text evidence="2 9">Belongs to the cytochrome P450 family.</text>
</comment>
<dbReference type="PANTHER" id="PTHR47951">
    <property type="entry name" value="OS08G0547900 PROTEIN"/>
    <property type="match status" value="1"/>
</dbReference>
<dbReference type="Gene3D" id="1.10.630.10">
    <property type="entry name" value="Cytochrome P450"/>
    <property type="match status" value="1"/>
</dbReference>
<evidence type="ECO:0000256" key="2">
    <source>
        <dbReference type="ARBA" id="ARBA00010617"/>
    </source>
</evidence>
<dbReference type="InterPro" id="IPR017972">
    <property type="entry name" value="Cyt_P450_CS"/>
</dbReference>
<dbReference type="eggNOG" id="KOG0156">
    <property type="taxonomic scope" value="Eukaryota"/>
</dbReference>
<dbReference type="AlphaFoldDB" id="B9R9P5"/>
<feature type="transmembrane region" description="Helical" evidence="10">
    <location>
        <begin position="6"/>
        <end position="23"/>
    </location>
</feature>
<dbReference type="GO" id="GO:0016705">
    <property type="term" value="F:oxidoreductase activity, acting on paired donors, with incorporation or reduction of molecular oxygen"/>
    <property type="evidence" value="ECO:0007669"/>
    <property type="project" value="InterPro"/>
</dbReference>
<evidence type="ECO:0000256" key="10">
    <source>
        <dbReference type="SAM" id="Phobius"/>
    </source>
</evidence>
<evidence type="ECO:0000256" key="5">
    <source>
        <dbReference type="ARBA" id="ARBA00023002"/>
    </source>
</evidence>
<keyword evidence="4 8" id="KW-0479">Metal-binding</keyword>
<dbReference type="InterPro" id="IPR001128">
    <property type="entry name" value="Cyt_P450"/>
</dbReference>
<dbReference type="STRING" id="3988.B9R9P5"/>
<accession>B9R9P5</accession>
<dbReference type="GO" id="GO:0004497">
    <property type="term" value="F:monooxygenase activity"/>
    <property type="evidence" value="ECO:0007669"/>
    <property type="project" value="UniProtKB-KW"/>
</dbReference>
<dbReference type="PRINTS" id="PR00463">
    <property type="entry name" value="EP450I"/>
</dbReference>
<dbReference type="InParanoid" id="B9R9P5"/>
<keyword evidence="7 9" id="KW-0503">Monooxygenase</keyword>
<dbReference type="InterPro" id="IPR036396">
    <property type="entry name" value="Cyt_P450_sf"/>
</dbReference>
<comment type="cofactor">
    <cofactor evidence="1 8">
        <name>heme</name>
        <dbReference type="ChEBI" id="CHEBI:30413"/>
    </cofactor>
</comment>